<name>A0A8S9Q813_BRACR</name>
<comment type="caution">
    <text evidence="2">The sequence shown here is derived from an EMBL/GenBank/DDBJ whole genome shotgun (WGS) entry which is preliminary data.</text>
</comment>
<gene>
    <name evidence="2" type="ORF">F2Q69_00025185</name>
</gene>
<feature type="compositionally biased region" description="Basic residues" evidence="1">
    <location>
        <begin position="30"/>
        <end position="43"/>
    </location>
</feature>
<reference evidence="2" key="1">
    <citation type="submission" date="2019-12" db="EMBL/GenBank/DDBJ databases">
        <title>Genome sequencing and annotation of Brassica cretica.</title>
        <authorList>
            <person name="Studholme D.J."/>
            <person name="Sarris P."/>
        </authorList>
    </citation>
    <scope>NUCLEOTIDE SEQUENCE</scope>
    <source>
        <strain evidence="2">PFS-109/04</strain>
        <tissue evidence="2">Leaf</tissue>
    </source>
</reference>
<evidence type="ECO:0000313" key="3">
    <source>
        <dbReference type="Proteomes" id="UP000712600"/>
    </source>
</evidence>
<dbReference type="Proteomes" id="UP000712600">
    <property type="component" value="Unassembled WGS sequence"/>
</dbReference>
<sequence length="144" mass="15929">MGNRKALKHGNMKGEANEMNSLAIESKETVRKRKSKKRLTKTAARRHKLFSGGTFVSFFPQAAKNGGLGASTSTQITSKAIENVMGNRKVLKHGNMKGEANEMNSLAIESKETVRKRKSKKRLTKTVSLTADYSDPGHHPPRHN</sequence>
<evidence type="ECO:0000256" key="1">
    <source>
        <dbReference type="SAM" id="MobiDB-lite"/>
    </source>
</evidence>
<feature type="region of interest" description="Disordered" evidence="1">
    <location>
        <begin position="101"/>
        <end position="144"/>
    </location>
</feature>
<feature type="compositionally biased region" description="Basic residues" evidence="1">
    <location>
        <begin position="114"/>
        <end position="124"/>
    </location>
</feature>
<organism evidence="2 3">
    <name type="scientific">Brassica cretica</name>
    <name type="common">Mustard</name>
    <dbReference type="NCBI Taxonomy" id="69181"/>
    <lineage>
        <taxon>Eukaryota</taxon>
        <taxon>Viridiplantae</taxon>
        <taxon>Streptophyta</taxon>
        <taxon>Embryophyta</taxon>
        <taxon>Tracheophyta</taxon>
        <taxon>Spermatophyta</taxon>
        <taxon>Magnoliopsida</taxon>
        <taxon>eudicotyledons</taxon>
        <taxon>Gunneridae</taxon>
        <taxon>Pentapetalae</taxon>
        <taxon>rosids</taxon>
        <taxon>malvids</taxon>
        <taxon>Brassicales</taxon>
        <taxon>Brassicaceae</taxon>
        <taxon>Brassiceae</taxon>
        <taxon>Brassica</taxon>
    </lineage>
</organism>
<dbReference type="AlphaFoldDB" id="A0A8S9Q813"/>
<protein>
    <submittedName>
        <fullName evidence="2">Uncharacterized protein</fullName>
    </submittedName>
</protein>
<feature type="compositionally biased region" description="Basic residues" evidence="1">
    <location>
        <begin position="1"/>
        <end position="11"/>
    </location>
</feature>
<feature type="region of interest" description="Disordered" evidence="1">
    <location>
        <begin position="1"/>
        <end position="43"/>
    </location>
</feature>
<accession>A0A8S9Q813</accession>
<dbReference type="EMBL" id="QGKX02001290">
    <property type="protein sequence ID" value="KAF3537926.1"/>
    <property type="molecule type" value="Genomic_DNA"/>
</dbReference>
<proteinExistence type="predicted"/>
<evidence type="ECO:0000313" key="2">
    <source>
        <dbReference type="EMBL" id="KAF3537926.1"/>
    </source>
</evidence>